<keyword evidence="3" id="KW-1185">Reference proteome</keyword>
<keyword evidence="1" id="KW-0812">Transmembrane</keyword>
<organism evidence="2 3">
    <name type="scientific">Roseovarius mucosus</name>
    <dbReference type="NCBI Taxonomy" id="215743"/>
    <lineage>
        <taxon>Bacteria</taxon>
        <taxon>Pseudomonadati</taxon>
        <taxon>Pseudomonadota</taxon>
        <taxon>Alphaproteobacteria</taxon>
        <taxon>Rhodobacterales</taxon>
        <taxon>Roseobacteraceae</taxon>
        <taxon>Roseovarius</taxon>
    </lineage>
</organism>
<dbReference type="Proteomes" id="UP000192273">
    <property type="component" value="Chromosome"/>
</dbReference>
<evidence type="ECO:0000313" key="2">
    <source>
        <dbReference type="EMBL" id="ARE82123.1"/>
    </source>
</evidence>
<reference evidence="2 3" key="1">
    <citation type="submission" date="2017-03" db="EMBL/GenBank/DDBJ databases">
        <title>Genome Sequence of Roseovarius mucosus strain SMR3 Isolated from a culture of the Diatom Skeletonema marinoi.</title>
        <authorList>
            <person name="Topel M."/>
            <person name="Pinder M."/>
            <person name="Johansson O.N."/>
            <person name="Kourtchenko O."/>
            <person name="Godhe A."/>
            <person name="Clarke A.K."/>
        </authorList>
    </citation>
    <scope>NUCLEOTIDE SEQUENCE [LARGE SCALE GENOMIC DNA]</scope>
    <source>
        <strain evidence="2 3">SMR3</strain>
    </source>
</reference>
<sequence>MANSTHRVTAGLVFLGTRNFDIVRIGNRISMVLDWLDEQTTGLRILSDCEANLNSDHFVLRIEIQQDHKLSALSQPAEHFLALSLLQTDPEAPPQTQLALSVMAHVLRALHSTLAPDFVQWIHPLALLSHAEFLEAVTFQDEYEPAAPQAEIVPHPKAAAARCRLPDIELTHQALHARYVSESDAAPEDHVTGALRAVFRDSLETTPAATIQTDSIRESTAPLRLSVWILTITLGLFALPVAAALAIVNLMRGENLRLASQTAAMTGLFLTLQVNGATAQALQAMQDLLG</sequence>
<accession>A0A1V0RK13</accession>
<keyword evidence="1" id="KW-1133">Transmembrane helix</keyword>
<protein>
    <submittedName>
        <fullName evidence="2">Uncharacterized protein</fullName>
    </submittedName>
</protein>
<dbReference type="AlphaFoldDB" id="A0A1V0RK13"/>
<evidence type="ECO:0000256" key="1">
    <source>
        <dbReference type="SAM" id="Phobius"/>
    </source>
</evidence>
<dbReference type="RefSeq" id="WP_237183529.1">
    <property type="nucleotide sequence ID" value="NZ_CP020474.1"/>
</dbReference>
<evidence type="ECO:0000313" key="3">
    <source>
        <dbReference type="Proteomes" id="UP000192273"/>
    </source>
</evidence>
<proteinExistence type="predicted"/>
<dbReference type="KEGG" id="rmm:ROSMUCSMR3_00620"/>
<gene>
    <name evidence="2" type="ORF">ROSMUCSMR3_00620</name>
</gene>
<name>A0A1V0RK13_9RHOB</name>
<keyword evidence="1" id="KW-0472">Membrane</keyword>
<dbReference type="EMBL" id="CP020474">
    <property type="protein sequence ID" value="ARE82123.1"/>
    <property type="molecule type" value="Genomic_DNA"/>
</dbReference>
<feature type="transmembrane region" description="Helical" evidence="1">
    <location>
        <begin position="225"/>
        <end position="248"/>
    </location>
</feature>